<sequence length="1054" mass="115505">MKIISIAILLTGLLMLSPGLYLDAQQKKTIVSGSISTSTEKLPYASILEKGKGNAVKSDTSGNFQIAVSSPDAILVISYIGYKTREINVNGRTKIEVVLEQESASMNEVIIVGYGSVAKKDLTGSVASVNLSDLSKAPVASFQQALAGRVAGVQVSSIDGQPGEGLNIVIRGSNSLTGSNAPLYVIDGFPMEDFNSNSLNIAEIESIDILKDASATAIYGARGANGVVMITTKKGKAGAARVTYTGSAGYSDVGKANLDVLRPYDFIKLQQEIDPQRAAALYFRDSDPATPDLTIEDFRDAKGIDWFDRIVSTGSFQNHSVGVNGGTDKTKYALSLSYLNQDGVVMRSGFDRLQGRFNIDQAVGSKIKVGLNVNFADSKVRGIKPREQTSKAVGSGNSNVQNLFYNLWTYRPISGRETDLEDEGVDPAAETFLFNPLKSAQNEYDVDKIRNITINGYLEYDLSKSLKLRFTGSADLAATRSELFNNSNTRSGSPLTGVGRTNGVNGGLWQDDVVNLSNENSLTYTRKFNKNHQLTAVGVVSVQSRKASRFGYRANLIPNEALGIDGLDEGVIFDKESSSTYWGLVSFTSRVNYNLFQKYLFTATFRADGSSKFPADSKWGYFPSGAFAWRLSDEPFMKDLSFISNAKLRTSFGVTGNNRVSDFGYLPNIILGTYYPIGASSLPAYYQGRLGNEKLKWESTRQFDAGIELGFLRNRLELEMDYYHKHTYDLLLSSQIASSTGYGSATVNIGETRNRGFELTLNSKNITTGNFNWNSNINISFNQNRLVALSAGEDLRMTSIPDFSTNFPSPAWISRVGNQLVHYYGFVYEGVYQYDDFNKIPGGYELKNELPATAGLLGTNARQPGDAKYKDLNNDGIVDDNDQTLIGTPYPKHTGGFNNNFTYKNFDLNVFFQWSYGNEVLNANNIFMEGLNGAILGRNVKATYVNRWTPENQSTTIPRSGSNGISGVLSTRYIENASFLRLKTISLGYNFRKNFIKGLESARVYVSAQNLYTWTNYSGPDPEVSTKGFGLSPGLDFSAYPIAQTIVFGLNIAL</sequence>
<keyword evidence="13" id="KW-1185">Reference proteome</keyword>
<dbReference type="Proteomes" id="UP000279089">
    <property type="component" value="Unassembled WGS sequence"/>
</dbReference>
<name>A0A3N4MCJ6_9BACT</name>
<dbReference type="GO" id="GO:0009279">
    <property type="term" value="C:cell outer membrane"/>
    <property type="evidence" value="ECO:0007669"/>
    <property type="project" value="UniProtKB-SubCell"/>
</dbReference>
<keyword evidence="3 8" id="KW-1134">Transmembrane beta strand</keyword>
<organism evidence="12 13">
    <name type="scientific">Chitinophaga barathri</name>
    <dbReference type="NCBI Taxonomy" id="1647451"/>
    <lineage>
        <taxon>Bacteria</taxon>
        <taxon>Pseudomonadati</taxon>
        <taxon>Bacteroidota</taxon>
        <taxon>Chitinophagia</taxon>
        <taxon>Chitinophagales</taxon>
        <taxon>Chitinophagaceae</taxon>
        <taxon>Chitinophaga</taxon>
    </lineage>
</organism>
<dbReference type="InterPro" id="IPR036942">
    <property type="entry name" value="Beta-barrel_TonB_sf"/>
</dbReference>
<dbReference type="FunFam" id="2.170.130.10:FF:000008">
    <property type="entry name" value="SusC/RagA family TonB-linked outer membrane protein"/>
    <property type="match status" value="1"/>
</dbReference>
<dbReference type="SUPFAM" id="SSF56935">
    <property type="entry name" value="Porins"/>
    <property type="match status" value="1"/>
</dbReference>
<keyword evidence="4 8" id="KW-0812">Transmembrane</keyword>
<evidence type="ECO:0000313" key="13">
    <source>
        <dbReference type="Proteomes" id="UP000279089"/>
    </source>
</evidence>
<accession>A0A3N4MCJ6</accession>
<dbReference type="InterPro" id="IPR039426">
    <property type="entry name" value="TonB-dep_rcpt-like"/>
</dbReference>
<feature type="domain" description="TonB-dependent receptor-like beta-barrel" evidence="10">
    <location>
        <begin position="405"/>
        <end position="841"/>
    </location>
</feature>
<evidence type="ECO:0000313" key="12">
    <source>
        <dbReference type="EMBL" id="RPD41258.1"/>
    </source>
</evidence>
<evidence type="ECO:0000256" key="5">
    <source>
        <dbReference type="ARBA" id="ARBA00023077"/>
    </source>
</evidence>
<evidence type="ECO:0000259" key="11">
    <source>
        <dbReference type="Pfam" id="PF07715"/>
    </source>
</evidence>
<keyword evidence="6 8" id="KW-0472">Membrane</keyword>
<dbReference type="InterPro" id="IPR037066">
    <property type="entry name" value="Plug_dom_sf"/>
</dbReference>
<comment type="subcellular location">
    <subcellularLocation>
        <location evidence="1 8">Cell outer membrane</location>
        <topology evidence="1 8">Multi-pass membrane protein</topology>
    </subcellularLocation>
</comment>
<evidence type="ECO:0000256" key="3">
    <source>
        <dbReference type="ARBA" id="ARBA00022452"/>
    </source>
</evidence>
<evidence type="ECO:0000256" key="7">
    <source>
        <dbReference type="ARBA" id="ARBA00023237"/>
    </source>
</evidence>
<dbReference type="Pfam" id="PF00593">
    <property type="entry name" value="TonB_dep_Rec_b-barrel"/>
    <property type="match status" value="1"/>
</dbReference>
<evidence type="ECO:0000256" key="4">
    <source>
        <dbReference type="ARBA" id="ARBA00022692"/>
    </source>
</evidence>
<dbReference type="OrthoDB" id="601251at2"/>
<dbReference type="NCBIfam" id="TIGR04056">
    <property type="entry name" value="OMP_RagA_SusC"/>
    <property type="match status" value="1"/>
</dbReference>
<dbReference type="Gene3D" id="2.170.130.10">
    <property type="entry name" value="TonB-dependent receptor, plug domain"/>
    <property type="match status" value="1"/>
</dbReference>
<evidence type="ECO:0000256" key="6">
    <source>
        <dbReference type="ARBA" id="ARBA00023136"/>
    </source>
</evidence>
<dbReference type="EMBL" id="RMBX01000005">
    <property type="protein sequence ID" value="RPD41258.1"/>
    <property type="molecule type" value="Genomic_DNA"/>
</dbReference>
<gene>
    <name evidence="12" type="ORF">EG028_11310</name>
</gene>
<dbReference type="Pfam" id="PF13715">
    <property type="entry name" value="CarbopepD_reg_2"/>
    <property type="match status" value="1"/>
</dbReference>
<evidence type="ECO:0000256" key="2">
    <source>
        <dbReference type="ARBA" id="ARBA00022448"/>
    </source>
</evidence>
<evidence type="ECO:0000256" key="8">
    <source>
        <dbReference type="PROSITE-ProRule" id="PRU01360"/>
    </source>
</evidence>
<dbReference type="InterPro" id="IPR000531">
    <property type="entry name" value="Beta-barrel_TonB"/>
</dbReference>
<proteinExistence type="inferred from homology"/>
<keyword evidence="2 8" id="KW-0813">Transport</keyword>
<comment type="similarity">
    <text evidence="8 9">Belongs to the TonB-dependent receptor family.</text>
</comment>
<dbReference type="InterPro" id="IPR023997">
    <property type="entry name" value="TonB-dep_OMP_SusC/RagA_CS"/>
</dbReference>
<dbReference type="InterPro" id="IPR008969">
    <property type="entry name" value="CarboxyPept-like_regulatory"/>
</dbReference>
<evidence type="ECO:0000256" key="1">
    <source>
        <dbReference type="ARBA" id="ARBA00004571"/>
    </source>
</evidence>
<feature type="domain" description="TonB-dependent receptor plug" evidence="11">
    <location>
        <begin position="119"/>
        <end position="227"/>
    </location>
</feature>
<dbReference type="AlphaFoldDB" id="A0A3N4MCJ6"/>
<dbReference type="NCBIfam" id="TIGR04057">
    <property type="entry name" value="SusC_RagA_signa"/>
    <property type="match status" value="1"/>
</dbReference>
<reference evidence="13" key="1">
    <citation type="submission" date="2018-11" db="EMBL/GenBank/DDBJ databases">
        <title>Chitinophaga lutea sp.nov., isolate from arsenic contaminated soil.</title>
        <authorList>
            <person name="Zong Y."/>
        </authorList>
    </citation>
    <scope>NUCLEOTIDE SEQUENCE [LARGE SCALE GENOMIC DNA]</scope>
    <source>
        <strain evidence="13">YLT18</strain>
    </source>
</reference>
<dbReference type="InterPro" id="IPR012910">
    <property type="entry name" value="Plug_dom"/>
</dbReference>
<evidence type="ECO:0000256" key="9">
    <source>
        <dbReference type="RuleBase" id="RU003357"/>
    </source>
</evidence>
<dbReference type="PROSITE" id="PS52016">
    <property type="entry name" value="TONB_DEPENDENT_REC_3"/>
    <property type="match status" value="1"/>
</dbReference>
<dbReference type="Pfam" id="PF07715">
    <property type="entry name" value="Plug"/>
    <property type="match status" value="1"/>
</dbReference>
<comment type="caution">
    <text evidence="12">The sequence shown here is derived from an EMBL/GenBank/DDBJ whole genome shotgun (WGS) entry which is preliminary data.</text>
</comment>
<keyword evidence="5 9" id="KW-0798">TonB box</keyword>
<dbReference type="SUPFAM" id="SSF49464">
    <property type="entry name" value="Carboxypeptidase regulatory domain-like"/>
    <property type="match status" value="1"/>
</dbReference>
<keyword evidence="12" id="KW-0675">Receptor</keyword>
<dbReference type="InterPro" id="IPR023996">
    <property type="entry name" value="TonB-dep_OMP_SusC/RagA"/>
</dbReference>
<dbReference type="Gene3D" id="2.40.170.20">
    <property type="entry name" value="TonB-dependent receptor, beta-barrel domain"/>
    <property type="match status" value="1"/>
</dbReference>
<keyword evidence="7 8" id="KW-0998">Cell outer membrane</keyword>
<protein>
    <submittedName>
        <fullName evidence="12">TonB-dependent receptor</fullName>
    </submittedName>
</protein>
<evidence type="ECO:0000259" key="10">
    <source>
        <dbReference type="Pfam" id="PF00593"/>
    </source>
</evidence>